<dbReference type="AlphaFoldDB" id="A0A0K2TRE0"/>
<accession>A0A0K2TRE0</accession>
<name>A0A0K2TRE0_LEPSM</name>
<feature type="non-terminal residue" evidence="1">
    <location>
        <position position="1"/>
    </location>
</feature>
<organism evidence="1">
    <name type="scientific">Lepeophtheirus salmonis</name>
    <name type="common">Salmon louse</name>
    <name type="synonym">Caligus salmonis</name>
    <dbReference type="NCBI Taxonomy" id="72036"/>
    <lineage>
        <taxon>Eukaryota</taxon>
        <taxon>Metazoa</taxon>
        <taxon>Ecdysozoa</taxon>
        <taxon>Arthropoda</taxon>
        <taxon>Crustacea</taxon>
        <taxon>Multicrustacea</taxon>
        <taxon>Hexanauplia</taxon>
        <taxon>Copepoda</taxon>
        <taxon>Siphonostomatoida</taxon>
        <taxon>Caligidae</taxon>
        <taxon>Lepeophtheirus</taxon>
    </lineage>
</organism>
<evidence type="ECO:0000313" key="1">
    <source>
        <dbReference type="EMBL" id="CDW28350.1"/>
    </source>
</evidence>
<dbReference type="EMBL" id="HACA01010989">
    <property type="protein sequence ID" value="CDW28350.1"/>
    <property type="molecule type" value="Transcribed_RNA"/>
</dbReference>
<protein>
    <submittedName>
        <fullName evidence="1">Uncharacterized protein</fullName>
    </submittedName>
</protein>
<reference evidence="1" key="1">
    <citation type="submission" date="2014-05" db="EMBL/GenBank/DDBJ databases">
        <authorList>
            <person name="Chronopoulou M."/>
        </authorList>
    </citation>
    <scope>NUCLEOTIDE SEQUENCE</scope>
    <source>
        <tissue evidence="1">Whole organism</tissue>
    </source>
</reference>
<sequence>IFARVIFHDGVKQFGCLKKDSPINKFENLNDIKIFQHKCTKVKKIVIHFVEHIITLQLRITIYI</sequence>
<proteinExistence type="predicted"/>